<feature type="region of interest" description="Disordered" evidence="1">
    <location>
        <begin position="31"/>
        <end position="91"/>
    </location>
</feature>
<reference evidence="2 3" key="1">
    <citation type="journal article" date="2020" name="Cell">
        <title>Large-Scale Comparative Analyses of Tick Genomes Elucidate Their Genetic Diversity and Vector Capacities.</title>
        <authorList>
            <consortium name="Tick Genome and Microbiome Consortium (TIGMIC)"/>
            <person name="Jia N."/>
            <person name="Wang J."/>
            <person name="Shi W."/>
            <person name="Du L."/>
            <person name="Sun Y."/>
            <person name="Zhan W."/>
            <person name="Jiang J.F."/>
            <person name="Wang Q."/>
            <person name="Zhang B."/>
            <person name="Ji P."/>
            <person name="Bell-Sakyi L."/>
            <person name="Cui X.M."/>
            <person name="Yuan T.T."/>
            <person name="Jiang B.G."/>
            <person name="Yang W.F."/>
            <person name="Lam T.T."/>
            <person name="Chang Q.C."/>
            <person name="Ding S.J."/>
            <person name="Wang X.J."/>
            <person name="Zhu J.G."/>
            <person name="Ruan X.D."/>
            <person name="Zhao L."/>
            <person name="Wei J.T."/>
            <person name="Ye R.Z."/>
            <person name="Que T.C."/>
            <person name="Du C.H."/>
            <person name="Zhou Y.H."/>
            <person name="Cheng J.X."/>
            <person name="Dai P.F."/>
            <person name="Guo W.B."/>
            <person name="Han X.H."/>
            <person name="Huang E.J."/>
            <person name="Li L.F."/>
            <person name="Wei W."/>
            <person name="Gao Y.C."/>
            <person name="Liu J.Z."/>
            <person name="Shao H.Z."/>
            <person name="Wang X."/>
            <person name="Wang C.C."/>
            <person name="Yang T.C."/>
            <person name="Huo Q.B."/>
            <person name="Li W."/>
            <person name="Chen H.Y."/>
            <person name="Chen S.E."/>
            <person name="Zhou L.G."/>
            <person name="Ni X.B."/>
            <person name="Tian J.H."/>
            <person name="Sheng Y."/>
            <person name="Liu T."/>
            <person name="Pan Y.S."/>
            <person name="Xia L.Y."/>
            <person name="Li J."/>
            <person name="Zhao F."/>
            <person name="Cao W.C."/>
        </authorList>
    </citation>
    <scope>NUCLEOTIDE SEQUENCE [LARGE SCALE GENOMIC DNA]</scope>
    <source>
        <strain evidence="2">HaeL-2018</strain>
    </source>
</reference>
<keyword evidence="3" id="KW-1185">Reference proteome</keyword>
<organism evidence="2 3">
    <name type="scientific">Haemaphysalis longicornis</name>
    <name type="common">Bush tick</name>
    <dbReference type="NCBI Taxonomy" id="44386"/>
    <lineage>
        <taxon>Eukaryota</taxon>
        <taxon>Metazoa</taxon>
        <taxon>Ecdysozoa</taxon>
        <taxon>Arthropoda</taxon>
        <taxon>Chelicerata</taxon>
        <taxon>Arachnida</taxon>
        <taxon>Acari</taxon>
        <taxon>Parasitiformes</taxon>
        <taxon>Ixodida</taxon>
        <taxon>Ixodoidea</taxon>
        <taxon>Ixodidae</taxon>
        <taxon>Haemaphysalinae</taxon>
        <taxon>Haemaphysalis</taxon>
    </lineage>
</organism>
<protein>
    <submittedName>
        <fullName evidence="2">Uncharacterized protein</fullName>
    </submittedName>
</protein>
<evidence type="ECO:0000256" key="1">
    <source>
        <dbReference type="SAM" id="MobiDB-lite"/>
    </source>
</evidence>
<proteinExistence type="predicted"/>
<comment type="caution">
    <text evidence="2">The sequence shown here is derived from an EMBL/GenBank/DDBJ whole genome shotgun (WGS) entry which is preliminary data.</text>
</comment>
<accession>A0A9J6H9C8</accession>
<name>A0A9J6H9C8_HAELO</name>
<evidence type="ECO:0000313" key="2">
    <source>
        <dbReference type="EMBL" id="KAH9383682.1"/>
    </source>
</evidence>
<gene>
    <name evidence="2" type="ORF">HPB48_025448</name>
</gene>
<dbReference type="VEuPathDB" id="VectorBase:HLOH_040406"/>
<evidence type="ECO:0000313" key="3">
    <source>
        <dbReference type="Proteomes" id="UP000821853"/>
    </source>
</evidence>
<dbReference type="Proteomes" id="UP000821853">
    <property type="component" value="Unassembled WGS sequence"/>
</dbReference>
<dbReference type="EMBL" id="JABSTR010001244">
    <property type="protein sequence ID" value="KAH9383682.1"/>
    <property type="molecule type" value="Genomic_DNA"/>
</dbReference>
<sequence length="142" mass="15572">MRLKGGDVRYGVAVTKPVRARCLTRPPSFFFPGHGDAERDEAAGQEPPSGPHDLPGGPAGRLRHTDLGVHRQDSAELPQDSAEERSHQRRLKTRFGALSSCRARTLRARVGEHTALLRTGALCALDCVNREPSWAVTSEELR</sequence>
<feature type="compositionally biased region" description="Basic and acidic residues" evidence="1">
    <location>
        <begin position="63"/>
        <end position="74"/>
    </location>
</feature>
<dbReference type="AlphaFoldDB" id="A0A9J6H9C8"/>